<gene>
    <name evidence="2" type="ORF">SAMN05421779_104112</name>
</gene>
<keyword evidence="3" id="KW-1185">Reference proteome</keyword>
<keyword evidence="1" id="KW-1133">Transmembrane helix</keyword>
<protein>
    <submittedName>
        <fullName evidence="2">Uncharacterized protein</fullName>
    </submittedName>
</protein>
<evidence type="ECO:0000313" key="3">
    <source>
        <dbReference type="Proteomes" id="UP000185678"/>
    </source>
</evidence>
<feature type="transmembrane region" description="Helical" evidence="1">
    <location>
        <begin position="57"/>
        <end position="76"/>
    </location>
</feature>
<feature type="transmembrane region" description="Helical" evidence="1">
    <location>
        <begin position="104"/>
        <end position="129"/>
    </location>
</feature>
<keyword evidence="1" id="KW-0472">Membrane</keyword>
<organism evidence="2 3">
    <name type="scientific">Insolitispirillum peregrinum</name>
    <dbReference type="NCBI Taxonomy" id="80876"/>
    <lineage>
        <taxon>Bacteria</taxon>
        <taxon>Pseudomonadati</taxon>
        <taxon>Pseudomonadota</taxon>
        <taxon>Alphaproteobacteria</taxon>
        <taxon>Rhodospirillales</taxon>
        <taxon>Novispirillaceae</taxon>
        <taxon>Insolitispirillum</taxon>
    </lineage>
</organism>
<dbReference type="STRING" id="80876.SAMN05421779_104112"/>
<dbReference type="AlphaFoldDB" id="A0A1N7MGT5"/>
<feature type="transmembrane region" description="Helical" evidence="1">
    <location>
        <begin position="12"/>
        <end position="36"/>
    </location>
</feature>
<accession>A0A1N7MGT5</accession>
<dbReference type="Proteomes" id="UP000185678">
    <property type="component" value="Unassembled WGS sequence"/>
</dbReference>
<sequence>MKDQQKLSPHDLVAAVAALTATTAITFLAPVASVVFNTSLGLSSFLMMGLLPTRFSSLFWLRKGAVLTSLIALFWYQQARQVSGLSDNGFFCLLSSSAPVPAELWVSLAFAVIAGAQAALAVLTLVSALPLKRKD</sequence>
<name>A0A1N7MGT5_9PROT</name>
<proteinExistence type="predicted"/>
<dbReference type="RefSeq" id="WP_076400568.1">
    <property type="nucleotide sequence ID" value="NZ_FTOA01000004.1"/>
</dbReference>
<evidence type="ECO:0000256" key="1">
    <source>
        <dbReference type="SAM" id="Phobius"/>
    </source>
</evidence>
<reference evidence="2 3" key="1">
    <citation type="submission" date="2017-01" db="EMBL/GenBank/DDBJ databases">
        <authorList>
            <person name="Mah S.A."/>
            <person name="Swanson W.J."/>
            <person name="Moy G.W."/>
            <person name="Vacquier V.D."/>
        </authorList>
    </citation>
    <scope>NUCLEOTIDE SEQUENCE [LARGE SCALE GENOMIC DNA]</scope>
    <source>
        <strain evidence="2 3">DSM 11589</strain>
    </source>
</reference>
<keyword evidence="1" id="KW-0812">Transmembrane</keyword>
<dbReference type="EMBL" id="FTOA01000004">
    <property type="protein sequence ID" value="SIS85267.1"/>
    <property type="molecule type" value="Genomic_DNA"/>
</dbReference>
<evidence type="ECO:0000313" key="2">
    <source>
        <dbReference type="EMBL" id="SIS85267.1"/>
    </source>
</evidence>